<feature type="compositionally biased region" description="Basic residues" evidence="1">
    <location>
        <begin position="79"/>
        <end position="94"/>
    </location>
</feature>
<dbReference type="Proteomes" id="UP001519343">
    <property type="component" value="Unassembled WGS sequence"/>
</dbReference>
<name>A0ABS4GII4_9BACL</name>
<keyword evidence="4" id="KW-1185">Reference proteome</keyword>
<dbReference type="RefSeq" id="WP_209807766.1">
    <property type="nucleotide sequence ID" value="NZ_JAGGKT010000001.1"/>
</dbReference>
<sequence length="230" mass="25927">MNKLHLRIIPILLFFVGSIGILSHSLAYAKELDQATKQPVSHGVTKKIRNNPFQNDLIVQKKIQAEKITHVEKVLKPKKKVQVAKKNPSPKKQVKLPSRSAAQINRSYTLRDLNWLSKIIHAEAKGEPFKGKVAVGAVIINRTENKQFPNQIYDVIHQSRNGRYQFQPVANGAINDQPDQESIAAAKQALSGSDPTNGAIYFYNPKISRSHWMDRLQRTARIGNHVFAVQ</sequence>
<accession>A0ABS4GII4</accession>
<gene>
    <name evidence="3" type="ORF">J2Z37_000048</name>
</gene>
<reference evidence="3 4" key="1">
    <citation type="submission" date="2021-03" db="EMBL/GenBank/DDBJ databases">
        <title>Genomic Encyclopedia of Type Strains, Phase IV (KMG-IV): sequencing the most valuable type-strain genomes for metagenomic binning, comparative biology and taxonomic classification.</title>
        <authorList>
            <person name="Goeker M."/>
        </authorList>
    </citation>
    <scope>NUCLEOTIDE SEQUENCE [LARGE SCALE GENOMIC DNA]</scope>
    <source>
        <strain evidence="3 4">DSM 24738</strain>
    </source>
</reference>
<evidence type="ECO:0000313" key="4">
    <source>
        <dbReference type="Proteomes" id="UP001519343"/>
    </source>
</evidence>
<dbReference type="Gene3D" id="1.10.10.2520">
    <property type="entry name" value="Cell wall hydrolase SleB, domain 1"/>
    <property type="match status" value="1"/>
</dbReference>
<evidence type="ECO:0000256" key="1">
    <source>
        <dbReference type="SAM" id="MobiDB-lite"/>
    </source>
</evidence>
<feature type="region of interest" description="Disordered" evidence="1">
    <location>
        <begin position="79"/>
        <end position="98"/>
    </location>
</feature>
<dbReference type="InterPro" id="IPR011105">
    <property type="entry name" value="Cell_wall_hydrolase_SleB"/>
</dbReference>
<dbReference type="Gene3D" id="6.20.240.60">
    <property type="match status" value="1"/>
</dbReference>
<organism evidence="3 4">
    <name type="scientific">Ammoniphilus resinae</name>
    <dbReference type="NCBI Taxonomy" id="861532"/>
    <lineage>
        <taxon>Bacteria</taxon>
        <taxon>Bacillati</taxon>
        <taxon>Bacillota</taxon>
        <taxon>Bacilli</taxon>
        <taxon>Bacillales</taxon>
        <taxon>Paenibacillaceae</taxon>
        <taxon>Aneurinibacillus group</taxon>
        <taxon>Ammoniphilus</taxon>
    </lineage>
</organism>
<evidence type="ECO:0000259" key="2">
    <source>
        <dbReference type="Pfam" id="PF07486"/>
    </source>
</evidence>
<protein>
    <submittedName>
        <fullName evidence="3">Spore germination cell wall hydrolase CwlJ-like protein</fullName>
    </submittedName>
</protein>
<comment type="caution">
    <text evidence="3">The sequence shown here is derived from an EMBL/GenBank/DDBJ whole genome shotgun (WGS) entry which is preliminary data.</text>
</comment>
<dbReference type="InterPro" id="IPR042047">
    <property type="entry name" value="SleB_dom1"/>
</dbReference>
<dbReference type="Pfam" id="PF07486">
    <property type="entry name" value="Hydrolase_2"/>
    <property type="match status" value="1"/>
</dbReference>
<feature type="domain" description="Cell wall hydrolase SleB" evidence="2">
    <location>
        <begin position="126"/>
        <end position="228"/>
    </location>
</feature>
<proteinExistence type="predicted"/>
<dbReference type="EMBL" id="JAGGKT010000001">
    <property type="protein sequence ID" value="MBP1930061.1"/>
    <property type="molecule type" value="Genomic_DNA"/>
</dbReference>
<evidence type="ECO:0000313" key="3">
    <source>
        <dbReference type="EMBL" id="MBP1930061.1"/>
    </source>
</evidence>